<protein>
    <submittedName>
        <fullName evidence="2">Uncharacterized protein</fullName>
    </submittedName>
</protein>
<evidence type="ECO:0000256" key="1">
    <source>
        <dbReference type="SAM" id="MobiDB-lite"/>
    </source>
</evidence>
<organism evidence="2 3">
    <name type="scientific">Araneus ventricosus</name>
    <name type="common">Orbweaver spider</name>
    <name type="synonym">Epeira ventricosa</name>
    <dbReference type="NCBI Taxonomy" id="182803"/>
    <lineage>
        <taxon>Eukaryota</taxon>
        <taxon>Metazoa</taxon>
        <taxon>Ecdysozoa</taxon>
        <taxon>Arthropoda</taxon>
        <taxon>Chelicerata</taxon>
        <taxon>Arachnida</taxon>
        <taxon>Araneae</taxon>
        <taxon>Araneomorphae</taxon>
        <taxon>Entelegynae</taxon>
        <taxon>Araneoidea</taxon>
        <taxon>Araneidae</taxon>
        <taxon>Araneus</taxon>
    </lineage>
</organism>
<feature type="region of interest" description="Disordered" evidence="1">
    <location>
        <begin position="1"/>
        <end position="21"/>
    </location>
</feature>
<name>A0A4Y2HM11_ARAVE</name>
<keyword evidence="3" id="KW-1185">Reference proteome</keyword>
<dbReference type="EMBL" id="BGPR01002015">
    <property type="protein sequence ID" value="GBM66268.1"/>
    <property type="molecule type" value="Genomic_DNA"/>
</dbReference>
<dbReference type="AlphaFoldDB" id="A0A4Y2HM11"/>
<sequence>MSILNHRPDKIPTPQNKQTYNATILISTGKKKSQEAKPQIQTRKKLCARQNRFVFKSTKLLHEIAIQGRRIKTPPLDSRRTGSFLTLQKSREQPSLSSSERGREEARSPLFLQSCEKRVVLILIGPSFAIRLAFEV</sequence>
<reference evidence="2 3" key="1">
    <citation type="journal article" date="2019" name="Sci. Rep.">
        <title>Orb-weaving spider Araneus ventricosus genome elucidates the spidroin gene catalogue.</title>
        <authorList>
            <person name="Kono N."/>
            <person name="Nakamura H."/>
            <person name="Ohtoshi R."/>
            <person name="Moran D.A.P."/>
            <person name="Shinohara A."/>
            <person name="Yoshida Y."/>
            <person name="Fujiwara M."/>
            <person name="Mori M."/>
            <person name="Tomita M."/>
            <person name="Arakawa K."/>
        </authorList>
    </citation>
    <scope>NUCLEOTIDE SEQUENCE [LARGE SCALE GENOMIC DNA]</scope>
</reference>
<comment type="caution">
    <text evidence="2">The sequence shown here is derived from an EMBL/GenBank/DDBJ whole genome shotgun (WGS) entry which is preliminary data.</text>
</comment>
<evidence type="ECO:0000313" key="2">
    <source>
        <dbReference type="EMBL" id="GBM66268.1"/>
    </source>
</evidence>
<dbReference type="Proteomes" id="UP000499080">
    <property type="component" value="Unassembled WGS sequence"/>
</dbReference>
<gene>
    <name evidence="2" type="ORF">AVEN_245874_1</name>
</gene>
<evidence type="ECO:0000313" key="3">
    <source>
        <dbReference type="Proteomes" id="UP000499080"/>
    </source>
</evidence>
<feature type="compositionally biased region" description="Basic and acidic residues" evidence="1">
    <location>
        <begin position="1"/>
        <end position="10"/>
    </location>
</feature>
<feature type="region of interest" description="Disordered" evidence="1">
    <location>
        <begin position="71"/>
        <end position="105"/>
    </location>
</feature>
<accession>A0A4Y2HM11</accession>
<proteinExistence type="predicted"/>